<protein>
    <submittedName>
        <fullName evidence="1">Uncharacterized protein</fullName>
    </submittedName>
</protein>
<dbReference type="EMBL" id="CP139558">
    <property type="protein sequence ID" value="WPU95554.1"/>
    <property type="molecule type" value="Genomic_DNA"/>
</dbReference>
<dbReference type="RefSeq" id="WP_321564662.1">
    <property type="nucleotide sequence ID" value="NZ_CP139558.1"/>
</dbReference>
<evidence type="ECO:0000313" key="1">
    <source>
        <dbReference type="EMBL" id="WPU95554.1"/>
    </source>
</evidence>
<accession>A0ABZ0TUU1</accession>
<evidence type="ECO:0000313" key="2">
    <source>
        <dbReference type="Proteomes" id="UP001324380"/>
    </source>
</evidence>
<dbReference type="Proteomes" id="UP001324380">
    <property type="component" value="Chromosome"/>
</dbReference>
<name>A0ABZ0TUU1_9SPHI</name>
<reference evidence="1 2" key="1">
    <citation type="submission" date="2023-11" db="EMBL/GenBank/DDBJ databases">
        <title>Analysis of the Genomes of Mucilaginibacter gossypii cycad 4 and M. sabulilitoris SNA2: microbes with the potential for plant growth promotion.</title>
        <authorList>
            <person name="Hirsch A.M."/>
            <person name="Humm E."/>
            <person name="Rubbi M."/>
            <person name="Del Vecchio G."/>
            <person name="Ha S.M."/>
            <person name="Pellegrini M."/>
            <person name="Gunsalus R.P."/>
        </authorList>
    </citation>
    <scope>NUCLEOTIDE SEQUENCE [LARGE SCALE GENOMIC DNA]</scope>
    <source>
        <strain evidence="1 2">SNA2</strain>
    </source>
</reference>
<keyword evidence="2" id="KW-1185">Reference proteome</keyword>
<proteinExistence type="predicted"/>
<organism evidence="1 2">
    <name type="scientific">Mucilaginibacter sabulilitoris</name>
    <dbReference type="NCBI Taxonomy" id="1173583"/>
    <lineage>
        <taxon>Bacteria</taxon>
        <taxon>Pseudomonadati</taxon>
        <taxon>Bacteroidota</taxon>
        <taxon>Sphingobacteriia</taxon>
        <taxon>Sphingobacteriales</taxon>
        <taxon>Sphingobacteriaceae</taxon>
        <taxon>Mucilaginibacter</taxon>
    </lineage>
</organism>
<gene>
    <name evidence="1" type="ORF">SNE25_08465</name>
</gene>
<sequence>MGKDTVFGDQGFAGHIILDGVNELPDFCFGQLFACIFLFEKADAFEMEHAEISWTVLPLGFEVLHILVAHRLRVIAVAVFHGVSLAKVIGAGRHKGIALFHSYRHYLDQVPGIILPFDLDGYRVIHGAKM</sequence>